<evidence type="ECO:0000313" key="2">
    <source>
        <dbReference type="EMBL" id="GAA4932469.1"/>
    </source>
</evidence>
<gene>
    <name evidence="2" type="ORF">GCM10023314_00980</name>
</gene>
<dbReference type="Proteomes" id="UP001501302">
    <property type="component" value="Unassembled WGS sequence"/>
</dbReference>
<dbReference type="Pfam" id="PF08885">
    <property type="entry name" value="GSCFA"/>
    <property type="match status" value="1"/>
</dbReference>
<name>A0ABP9G854_9FLAO</name>
<sequence length="321" mass="37423">MNLQTKIPLEKQSKNLIDYNSNILLMGSCFSENIGKKLEYFKFQNLQNPFGILFHPKAIETLISNAINQKEYSEDDIFFHNEQWHCFNAHSKLSNTSKEDLLNALNTHIKLTHQQIKKSTHIIITLGTAWAYRFLETNNLVANCHKVPQKQFKKEVLSVEDISSSLKNISDLIQNINSEASVIFTVSPVRHLKDGFVENTQSKAHLITAIHEFFNQKSSIVNRQSSYFPSYEIMMDELRDYRFYNQDMIHPNQTAINYIWESFKMVWVSEKTSKVMNEVDAIQKGLQHKPFNAESQAHQQFLQNLEAKINQLQSQYPNIKF</sequence>
<comment type="caution">
    <text evidence="2">The sequence shown here is derived from an EMBL/GenBank/DDBJ whole genome shotgun (WGS) entry which is preliminary data.</text>
</comment>
<evidence type="ECO:0000259" key="1">
    <source>
        <dbReference type="Pfam" id="PF08885"/>
    </source>
</evidence>
<evidence type="ECO:0000313" key="3">
    <source>
        <dbReference type="Proteomes" id="UP001501302"/>
    </source>
</evidence>
<dbReference type="PROSITE" id="PS51257">
    <property type="entry name" value="PROKAR_LIPOPROTEIN"/>
    <property type="match status" value="1"/>
</dbReference>
<reference evidence="3" key="1">
    <citation type="journal article" date="2019" name="Int. J. Syst. Evol. Microbiol.">
        <title>The Global Catalogue of Microorganisms (GCM) 10K type strain sequencing project: providing services to taxonomists for standard genome sequencing and annotation.</title>
        <authorList>
            <consortium name="The Broad Institute Genomics Platform"/>
            <consortium name="The Broad Institute Genome Sequencing Center for Infectious Disease"/>
            <person name="Wu L."/>
            <person name="Ma J."/>
        </authorList>
    </citation>
    <scope>NUCLEOTIDE SEQUENCE [LARGE SCALE GENOMIC DNA]</scope>
    <source>
        <strain evidence="3">JCM 18285</strain>
    </source>
</reference>
<accession>A0ABP9G854</accession>
<keyword evidence="3" id="KW-1185">Reference proteome</keyword>
<organism evidence="2 3">
    <name type="scientific">Algibacter agarivorans</name>
    <dbReference type="NCBI Taxonomy" id="1109741"/>
    <lineage>
        <taxon>Bacteria</taxon>
        <taxon>Pseudomonadati</taxon>
        <taxon>Bacteroidota</taxon>
        <taxon>Flavobacteriia</taxon>
        <taxon>Flavobacteriales</taxon>
        <taxon>Flavobacteriaceae</taxon>
        <taxon>Algibacter</taxon>
    </lineage>
</organism>
<protein>
    <submittedName>
        <fullName evidence="2">GSCFA domain-containing protein</fullName>
    </submittedName>
</protein>
<dbReference type="EMBL" id="BAABJJ010000001">
    <property type="protein sequence ID" value="GAA4932469.1"/>
    <property type="molecule type" value="Genomic_DNA"/>
</dbReference>
<dbReference type="InterPro" id="IPR014982">
    <property type="entry name" value="GSCFA"/>
</dbReference>
<proteinExistence type="predicted"/>
<dbReference type="RefSeq" id="WP_345189495.1">
    <property type="nucleotide sequence ID" value="NZ_BAABJJ010000001.1"/>
</dbReference>
<feature type="domain" description="GSCFA" evidence="1">
    <location>
        <begin position="23"/>
        <end position="263"/>
    </location>
</feature>